<sequence length="256" mass="29571">MAPPKWDYAELPYRSYLLGGIMANALTGTVLYSSAFLMELKLGFLFVLFSFVPIWMAFANLLPKGQNDGAVLREVSQSLLARKLLFQQLEMAQLIEGKVPFADLPDTYFESINDAQYQKTFLIDYFFMVAYARALDGLEFEEADSLLQAFSANRPVEESVYWPVYMLESLFCDVLFGRLADAEEKYIQIQAQPLLKRHWFGNRRIRASYAFFCLVDVEATKKLLEQEQAAAMDPTPETDANIELRLYRWLKSYFEN</sequence>
<dbReference type="EMBL" id="VSSQ01072740">
    <property type="protein sequence ID" value="MPN24045.1"/>
    <property type="molecule type" value="Genomic_DNA"/>
</dbReference>
<feature type="transmembrane region" description="Helical" evidence="1">
    <location>
        <begin position="42"/>
        <end position="62"/>
    </location>
</feature>
<feature type="transmembrane region" description="Helical" evidence="1">
    <location>
        <begin position="16"/>
        <end position="35"/>
    </location>
</feature>
<evidence type="ECO:0000256" key="1">
    <source>
        <dbReference type="SAM" id="Phobius"/>
    </source>
</evidence>
<name>A0A645GBM4_9ZZZZ</name>
<keyword evidence="1" id="KW-0812">Transmembrane</keyword>
<comment type="caution">
    <text evidence="2">The sequence shown here is derived from an EMBL/GenBank/DDBJ whole genome shotgun (WGS) entry which is preliminary data.</text>
</comment>
<reference evidence="2" key="1">
    <citation type="submission" date="2019-08" db="EMBL/GenBank/DDBJ databases">
        <authorList>
            <person name="Kucharzyk K."/>
            <person name="Murdoch R.W."/>
            <person name="Higgins S."/>
            <person name="Loffler F."/>
        </authorList>
    </citation>
    <scope>NUCLEOTIDE SEQUENCE</scope>
</reference>
<proteinExistence type="predicted"/>
<keyword evidence="1" id="KW-1133">Transmembrane helix</keyword>
<protein>
    <submittedName>
        <fullName evidence="2">Uncharacterized protein</fullName>
    </submittedName>
</protein>
<keyword evidence="1" id="KW-0472">Membrane</keyword>
<evidence type="ECO:0000313" key="2">
    <source>
        <dbReference type="EMBL" id="MPN24045.1"/>
    </source>
</evidence>
<dbReference type="AlphaFoldDB" id="A0A645GBM4"/>
<gene>
    <name evidence="2" type="ORF">SDC9_171438</name>
</gene>
<accession>A0A645GBM4</accession>
<organism evidence="2">
    <name type="scientific">bioreactor metagenome</name>
    <dbReference type="NCBI Taxonomy" id="1076179"/>
    <lineage>
        <taxon>unclassified sequences</taxon>
        <taxon>metagenomes</taxon>
        <taxon>ecological metagenomes</taxon>
    </lineage>
</organism>